<organism evidence="2 3">
    <name type="scientific">Aspergillus lentulus</name>
    <dbReference type="NCBI Taxonomy" id="293939"/>
    <lineage>
        <taxon>Eukaryota</taxon>
        <taxon>Fungi</taxon>
        <taxon>Dikarya</taxon>
        <taxon>Ascomycota</taxon>
        <taxon>Pezizomycotina</taxon>
        <taxon>Eurotiomycetes</taxon>
        <taxon>Eurotiomycetidae</taxon>
        <taxon>Eurotiales</taxon>
        <taxon>Aspergillaceae</taxon>
        <taxon>Aspergillus</taxon>
        <taxon>Aspergillus subgen. Fumigati</taxon>
    </lineage>
</organism>
<evidence type="ECO:0000256" key="1">
    <source>
        <dbReference type="SAM" id="MobiDB-lite"/>
    </source>
</evidence>
<comment type="caution">
    <text evidence="2">The sequence shown here is derived from an EMBL/GenBank/DDBJ whole genome shotgun (WGS) entry which is preliminary data.</text>
</comment>
<evidence type="ECO:0000313" key="2">
    <source>
        <dbReference type="EMBL" id="GAQ11451.1"/>
    </source>
</evidence>
<accession>A0AAN4TE87</accession>
<dbReference type="AlphaFoldDB" id="A0AAN4TE87"/>
<evidence type="ECO:0000313" key="3">
    <source>
        <dbReference type="Proteomes" id="UP000051487"/>
    </source>
</evidence>
<sequence>MARFGGQSGSSLQPLPGAEIDTIGEDQLDDKFVALLASDHTDAMAEGMLDEYADDTLEGPRVTTPDLPRVWKTTAVYEQIAEDHPRLVRFGHQDPFFGIPISKMSSTTQEDF</sequence>
<dbReference type="Proteomes" id="UP000051487">
    <property type="component" value="Unassembled WGS sequence"/>
</dbReference>
<protein>
    <submittedName>
        <fullName evidence="2">Uncharacterized protein</fullName>
    </submittedName>
</protein>
<feature type="region of interest" description="Disordered" evidence="1">
    <location>
        <begin position="1"/>
        <end position="23"/>
    </location>
</feature>
<reference evidence="2 3" key="1">
    <citation type="submission" date="2015-11" db="EMBL/GenBank/DDBJ databases">
        <title>Aspergillus lentulus strain IFM 54703T.</title>
        <authorList>
            <person name="Kusuya Y."/>
            <person name="Sakai K."/>
            <person name="Kamei K."/>
            <person name="Takahashi H."/>
            <person name="Yaguchi T."/>
        </authorList>
    </citation>
    <scope>NUCLEOTIDE SEQUENCE [LARGE SCALE GENOMIC DNA]</scope>
    <source>
        <strain evidence="2 3">IFM 54703</strain>
    </source>
</reference>
<gene>
    <name evidence="2" type="ORF">ALT_8772</name>
</gene>
<dbReference type="EMBL" id="BCLY01000016">
    <property type="protein sequence ID" value="GAQ11451.1"/>
    <property type="molecule type" value="Genomic_DNA"/>
</dbReference>
<name>A0AAN4TE87_ASPLE</name>
<proteinExistence type="predicted"/>